<evidence type="ECO:0000256" key="1">
    <source>
        <dbReference type="SAM" id="MobiDB-lite"/>
    </source>
</evidence>
<sequence length="287" mass="31087">MRFSSSFIYLGVDTQDNRGLSRGEHKKERDLSAGIRVGAAGGSKPGEAESFPVKPVCFPDLLASRVCFQSLLPALDPLHLLLLLLAPLAIAAAWRGPASTALLCICLSVPMLSRGKQEHPIGIGIALHRPALPAAEQAEGRRSQTHARAGRRRRDERAAHRRQPHGVPSSSFKERVPGRLLQLCCSEYHVCCPSSQVHGCCPGLRPCPPPPSPKPLLPLNYPPDLPQTAHAHRVFIWPETKLSPPQLTRPLVARGVPPSTASHCHLGSCAGSHSEHHQFCSGRGPYR</sequence>
<protein>
    <submittedName>
        <fullName evidence="2">Uncharacterized protein</fullName>
    </submittedName>
</protein>
<accession>A0AA39WF11</accession>
<evidence type="ECO:0000313" key="2">
    <source>
        <dbReference type="EMBL" id="KAK0614192.1"/>
    </source>
</evidence>
<dbReference type="Proteomes" id="UP001175000">
    <property type="component" value="Unassembled WGS sequence"/>
</dbReference>
<organism evidence="2 3">
    <name type="scientific">Immersiella caudata</name>
    <dbReference type="NCBI Taxonomy" id="314043"/>
    <lineage>
        <taxon>Eukaryota</taxon>
        <taxon>Fungi</taxon>
        <taxon>Dikarya</taxon>
        <taxon>Ascomycota</taxon>
        <taxon>Pezizomycotina</taxon>
        <taxon>Sordariomycetes</taxon>
        <taxon>Sordariomycetidae</taxon>
        <taxon>Sordariales</taxon>
        <taxon>Lasiosphaeriaceae</taxon>
        <taxon>Immersiella</taxon>
    </lineage>
</organism>
<name>A0AA39WF11_9PEZI</name>
<dbReference type="EMBL" id="JAULSU010000006">
    <property type="protein sequence ID" value="KAK0614192.1"/>
    <property type="molecule type" value="Genomic_DNA"/>
</dbReference>
<gene>
    <name evidence="2" type="ORF">B0T14DRAFT_299392</name>
</gene>
<proteinExistence type="predicted"/>
<dbReference type="AlphaFoldDB" id="A0AA39WF11"/>
<evidence type="ECO:0000313" key="3">
    <source>
        <dbReference type="Proteomes" id="UP001175000"/>
    </source>
</evidence>
<feature type="region of interest" description="Disordered" evidence="1">
    <location>
        <begin position="135"/>
        <end position="173"/>
    </location>
</feature>
<keyword evidence="3" id="KW-1185">Reference proteome</keyword>
<feature type="compositionally biased region" description="Basic residues" evidence="1">
    <location>
        <begin position="143"/>
        <end position="152"/>
    </location>
</feature>
<reference evidence="2" key="1">
    <citation type="submission" date="2023-06" db="EMBL/GenBank/DDBJ databases">
        <title>Genome-scale phylogeny and comparative genomics of the fungal order Sordariales.</title>
        <authorList>
            <consortium name="Lawrence Berkeley National Laboratory"/>
            <person name="Hensen N."/>
            <person name="Bonometti L."/>
            <person name="Westerberg I."/>
            <person name="Brannstrom I.O."/>
            <person name="Guillou S."/>
            <person name="Cros-Aarteil S."/>
            <person name="Calhoun S."/>
            <person name="Haridas S."/>
            <person name="Kuo A."/>
            <person name="Mondo S."/>
            <person name="Pangilinan J."/>
            <person name="Riley R."/>
            <person name="Labutti K."/>
            <person name="Andreopoulos B."/>
            <person name="Lipzen A."/>
            <person name="Chen C."/>
            <person name="Yanf M."/>
            <person name="Daum C."/>
            <person name="Ng V."/>
            <person name="Clum A."/>
            <person name="Steindorff A."/>
            <person name="Ohm R."/>
            <person name="Martin F."/>
            <person name="Silar P."/>
            <person name="Natvig D."/>
            <person name="Lalanne C."/>
            <person name="Gautier V."/>
            <person name="Ament-Velasquez S.L."/>
            <person name="Kruys A."/>
            <person name="Hutchinson M.I."/>
            <person name="Powell A.J."/>
            <person name="Barry K."/>
            <person name="Miller A.N."/>
            <person name="Grigoriev I.V."/>
            <person name="Debuchy R."/>
            <person name="Gladieux P."/>
            <person name="Thoren M.H."/>
            <person name="Johannesson H."/>
        </authorList>
    </citation>
    <scope>NUCLEOTIDE SEQUENCE</scope>
    <source>
        <strain evidence="2">CBS 606.72</strain>
    </source>
</reference>
<comment type="caution">
    <text evidence="2">The sequence shown here is derived from an EMBL/GenBank/DDBJ whole genome shotgun (WGS) entry which is preliminary data.</text>
</comment>